<reference evidence="1 2" key="1">
    <citation type="submission" date="2018-06" db="EMBL/GenBank/DDBJ databases">
        <title>Genomic Encyclopedia of Type Strains, Phase III (KMG-III): the genomes of soil and plant-associated and newly described type strains.</title>
        <authorList>
            <person name="Whitman W."/>
        </authorList>
    </citation>
    <scope>NUCLEOTIDE SEQUENCE [LARGE SCALE GENOMIC DNA]</scope>
    <source>
        <strain evidence="1 2">CGMCC 1.8979</strain>
    </source>
</reference>
<comment type="caution">
    <text evidence="1">The sequence shown here is derived from an EMBL/GenBank/DDBJ whole genome shotgun (WGS) entry which is preliminary data.</text>
</comment>
<dbReference type="Proteomes" id="UP000248555">
    <property type="component" value="Unassembled WGS sequence"/>
</dbReference>
<organism evidence="1 2">
    <name type="scientific">Paranoxybacillus vitaminiphilus</name>
    <dbReference type="NCBI Taxonomy" id="581036"/>
    <lineage>
        <taxon>Bacteria</taxon>
        <taxon>Bacillati</taxon>
        <taxon>Bacillota</taxon>
        <taxon>Bacilli</taxon>
        <taxon>Bacillales</taxon>
        <taxon>Anoxybacillaceae</taxon>
        <taxon>Paranoxybacillus</taxon>
    </lineage>
</organism>
<sequence>MMNGKEYLKSLRDNHVVCLNGENLDSWKVESRLTGE</sequence>
<protein>
    <submittedName>
        <fullName evidence="1">Uncharacterized protein</fullName>
    </submittedName>
</protein>
<dbReference type="EMBL" id="QLMH01000027">
    <property type="protein sequence ID" value="RAK14952.1"/>
    <property type="molecule type" value="Genomic_DNA"/>
</dbReference>
<evidence type="ECO:0000313" key="2">
    <source>
        <dbReference type="Proteomes" id="UP000248555"/>
    </source>
</evidence>
<gene>
    <name evidence="1" type="ORF">B0I26_12719</name>
</gene>
<proteinExistence type="predicted"/>
<evidence type="ECO:0000313" key="1">
    <source>
        <dbReference type="EMBL" id="RAK14952.1"/>
    </source>
</evidence>
<dbReference type="AlphaFoldDB" id="A0A327Y3P1"/>
<keyword evidence="2" id="KW-1185">Reference proteome</keyword>
<accession>A0A327Y3P1</accession>
<name>A0A327Y3P1_9BACL</name>